<name>A0A1C3W0L0_9HYPH</name>
<accession>A0A1C3W0L0</accession>
<organism evidence="2 3">
    <name type="scientific">Rhizobium miluonense</name>
    <dbReference type="NCBI Taxonomy" id="411945"/>
    <lineage>
        <taxon>Bacteria</taxon>
        <taxon>Pseudomonadati</taxon>
        <taxon>Pseudomonadota</taxon>
        <taxon>Alphaproteobacteria</taxon>
        <taxon>Hyphomicrobiales</taxon>
        <taxon>Rhizobiaceae</taxon>
        <taxon>Rhizobium/Agrobacterium group</taxon>
        <taxon>Rhizobium</taxon>
    </lineage>
</organism>
<keyword evidence="3" id="KW-1185">Reference proteome</keyword>
<evidence type="ECO:0000313" key="3">
    <source>
        <dbReference type="Proteomes" id="UP000199435"/>
    </source>
</evidence>
<dbReference type="InterPro" id="IPR001509">
    <property type="entry name" value="Epimerase_deHydtase"/>
</dbReference>
<dbReference type="AlphaFoldDB" id="A0A1C3W0L0"/>
<dbReference type="InterPro" id="IPR036291">
    <property type="entry name" value="NAD(P)-bd_dom_sf"/>
</dbReference>
<evidence type="ECO:0000259" key="1">
    <source>
        <dbReference type="Pfam" id="PF01370"/>
    </source>
</evidence>
<dbReference type="STRING" id="411945.GA0061102_102110"/>
<feature type="domain" description="NAD-dependent epimerase/dehydratase" evidence="1">
    <location>
        <begin position="11"/>
        <end position="215"/>
    </location>
</feature>
<gene>
    <name evidence="2" type="ORF">GA0061102_102110</name>
</gene>
<dbReference type="Proteomes" id="UP000199435">
    <property type="component" value="Unassembled WGS sequence"/>
</dbReference>
<evidence type="ECO:0000313" key="2">
    <source>
        <dbReference type="EMBL" id="SCB33552.1"/>
    </source>
</evidence>
<reference evidence="3" key="1">
    <citation type="submission" date="2016-08" db="EMBL/GenBank/DDBJ databases">
        <authorList>
            <person name="Varghese N."/>
            <person name="Submissions Spin"/>
        </authorList>
    </citation>
    <scope>NUCLEOTIDE SEQUENCE [LARGE SCALE GENOMIC DNA]</scope>
    <source>
        <strain evidence="3">HAMBI 2971</strain>
    </source>
</reference>
<dbReference type="Gene3D" id="3.40.50.720">
    <property type="entry name" value="NAD(P)-binding Rossmann-like Domain"/>
    <property type="match status" value="1"/>
</dbReference>
<dbReference type="SUPFAM" id="SSF51735">
    <property type="entry name" value="NAD(P)-binding Rossmann-fold domains"/>
    <property type="match status" value="1"/>
</dbReference>
<protein>
    <submittedName>
        <fullName evidence="2">Nucleoside-diphosphate-sugar epimerase</fullName>
    </submittedName>
</protein>
<sequence>MMDRQDVIFGYGAAGRAIAERLAAAGRAVLIAQRSRPDDLPAGMEFIRCDVLDRAAVVNAAAGAARIVIATGFTYDTTVWERCWPQAMANFLAAAEATGAPTLFFDNLYMYGPQEGPIRESTPFTPWGGKPAVRRAISEMWQEASNQGRVRMSALRVSDFYGPGVTNSHLGESLFGRLAAGKAVQFAMPIDHPHDVAYLPDAARAAQQLLDAPEDAWGQVWHMPCAKTRTLREIVIIAAAAMGRTPRIQTIPAILQPVLRMAVPILREVHDIRFLFDRPYQIDATKFTARFSLDVTPIDVGVAETARHFLSVANPQADAA</sequence>
<dbReference type="RefSeq" id="WP_245298040.1">
    <property type="nucleotide sequence ID" value="NZ_FMAH01000021.1"/>
</dbReference>
<dbReference type="EMBL" id="FMAH01000021">
    <property type="protein sequence ID" value="SCB33552.1"/>
    <property type="molecule type" value="Genomic_DNA"/>
</dbReference>
<proteinExistence type="predicted"/>
<dbReference type="Pfam" id="PF01370">
    <property type="entry name" value="Epimerase"/>
    <property type="match status" value="1"/>
</dbReference>